<proteinExistence type="inferred from homology"/>
<evidence type="ECO:0000256" key="1">
    <source>
        <dbReference type="ARBA" id="ARBA00009437"/>
    </source>
</evidence>
<gene>
    <name evidence="6" type="ORF">O4H32_11010</name>
</gene>
<comment type="similarity">
    <text evidence="1">Belongs to the LysR transcriptional regulatory family.</text>
</comment>
<dbReference type="Pfam" id="PF03466">
    <property type="entry name" value="LysR_substrate"/>
    <property type="match status" value="1"/>
</dbReference>
<dbReference type="CDD" id="cd08422">
    <property type="entry name" value="PBP2_CrgA_like"/>
    <property type="match status" value="1"/>
</dbReference>
<dbReference type="PANTHER" id="PTHR30537">
    <property type="entry name" value="HTH-TYPE TRANSCRIPTIONAL REGULATOR"/>
    <property type="match status" value="1"/>
</dbReference>
<dbReference type="EMBL" id="JAPWHE010000007">
    <property type="protein sequence ID" value="MCZ4330481.1"/>
    <property type="molecule type" value="Genomic_DNA"/>
</dbReference>
<evidence type="ECO:0000313" key="6">
    <source>
        <dbReference type="EMBL" id="MCZ4330481.1"/>
    </source>
</evidence>
<dbReference type="RefSeq" id="WP_269359123.1">
    <property type="nucleotide sequence ID" value="NZ_JAPWHE010000007.1"/>
</dbReference>
<dbReference type="PRINTS" id="PR00039">
    <property type="entry name" value="HTHLYSR"/>
</dbReference>
<keyword evidence="4" id="KW-0804">Transcription</keyword>
<dbReference type="Gene3D" id="1.10.10.10">
    <property type="entry name" value="Winged helix-like DNA-binding domain superfamily/Winged helix DNA-binding domain"/>
    <property type="match status" value="1"/>
</dbReference>
<evidence type="ECO:0000256" key="2">
    <source>
        <dbReference type="ARBA" id="ARBA00023015"/>
    </source>
</evidence>
<dbReference type="Pfam" id="PF00126">
    <property type="entry name" value="HTH_1"/>
    <property type="match status" value="1"/>
</dbReference>
<evidence type="ECO:0000313" key="7">
    <source>
        <dbReference type="Proteomes" id="UP001068379"/>
    </source>
</evidence>
<dbReference type="InterPro" id="IPR000847">
    <property type="entry name" value="LysR_HTH_N"/>
</dbReference>
<name>A0ABT4M5A5_9BURK</name>
<sequence length="294" mass="32514">MDLLENMGAFVRVVERGSFSAAARELGMGQPSVSKQVRALEQYLGGPLFARSTRQLSLTDQGRRFYDQCREILAHVEAATLSFSSGHERIAGPIRLAAPVSYGRLCAVPLIGEFMKRHPDVAIDLRLSDHNEDLLKENIDLAIRIGAVRSEGLVAVPLGASTRYVYAAPAYLHRRGTPREPDGLSDHNCIGFTLLEHYDRWRFKRASEEIDVSIKGNLTSNSSEAIREMVLAGLGISLSPEWLFAADVAQGKVLTVLDDYQTTALPVSAVLSPERRHSARVMAFVDFLREHART</sequence>
<dbReference type="PANTHER" id="PTHR30537:SF80">
    <property type="entry name" value="TRANSCRIPTIONAL REGULATOR"/>
    <property type="match status" value="1"/>
</dbReference>
<protein>
    <submittedName>
        <fullName evidence="6">LysR family transcriptional regulator</fullName>
    </submittedName>
</protein>
<dbReference type="SUPFAM" id="SSF46785">
    <property type="entry name" value="Winged helix' DNA-binding domain"/>
    <property type="match status" value="1"/>
</dbReference>
<keyword evidence="7" id="KW-1185">Reference proteome</keyword>
<dbReference type="SUPFAM" id="SSF53850">
    <property type="entry name" value="Periplasmic binding protein-like II"/>
    <property type="match status" value="1"/>
</dbReference>
<accession>A0ABT4M5A5</accession>
<dbReference type="Proteomes" id="UP001068379">
    <property type="component" value="Unassembled WGS sequence"/>
</dbReference>
<keyword evidence="3" id="KW-0238">DNA-binding</keyword>
<evidence type="ECO:0000259" key="5">
    <source>
        <dbReference type="PROSITE" id="PS50931"/>
    </source>
</evidence>
<evidence type="ECO:0000256" key="3">
    <source>
        <dbReference type="ARBA" id="ARBA00023125"/>
    </source>
</evidence>
<dbReference type="Gene3D" id="3.40.190.290">
    <property type="match status" value="1"/>
</dbReference>
<dbReference type="InterPro" id="IPR058163">
    <property type="entry name" value="LysR-type_TF_proteobact-type"/>
</dbReference>
<dbReference type="PROSITE" id="PS50931">
    <property type="entry name" value="HTH_LYSR"/>
    <property type="match status" value="1"/>
</dbReference>
<feature type="domain" description="HTH lysR-type" evidence="5">
    <location>
        <begin position="1"/>
        <end position="59"/>
    </location>
</feature>
<comment type="caution">
    <text evidence="6">The sequence shown here is derived from an EMBL/GenBank/DDBJ whole genome shotgun (WGS) entry which is preliminary data.</text>
</comment>
<dbReference type="InterPro" id="IPR005119">
    <property type="entry name" value="LysR_subst-bd"/>
</dbReference>
<evidence type="ECO:0000256" key="4">
    <source>
        <dbReference type="ARBA" id="ARBA00023163"/>
    </source>
</evidence>
<dbReference type="InterPro" id="IPR036388">
    <property type="entry name" value="WH-like_DNA-bd_sf"/>
</dbReference>
<keyword evidence="2" id="KW-0805">Transcription regulation</keyword>
<dbReference type="InterPro" id="IPR036390">
    <property type="entry name" value="WH_DNA-bd_sf"/>
</dbReference>
<reference evidence="6" key="1">
    <citation type="submission" date="2022-12" db="EMBL/GenBank/DDBJ databases">
        <title>Bacterial isolates from different developmental stages of Nematostella vectensis.</title>
        <authorList>
            <person name="Fraune S."/>
        </authorList>
    </citation>
    <scope>NUCLEOTIDE SEQUENCE</scope>
    <source>
        <strain evidence="6">G21619-S1</strain>
    </source>
</reference>
<organism evidence="6 7">
    <name type="scientific">Castellaniella denitrificans</name>
    <dbReference type="NCBI Taxonomy" id="56119"/>
    <lineage>
        <taxon>Bacteria</taxon>
        <taxon>Pseudomonadati</taxon>
        <taxon>Pseudomonadota</taxon>
        <taxon>Betaproteobacteria</taxon>
        <taxon>Burkholderiales</taxon>
        <taxon>Alcaligenaceae</taxon>
        <taxon>Castellaniella</taxon>
    </lineage>
</organism>